<keyword evidence="6" id="KW-1133">Transmembrane helix</keyword>
<name>A0A143HCR4_9BACL</name>
<evidence type="ECO:0000256" key="5">
    <source>
        <dbReference type="ARBA" id="ARBA00022960"/>
    </source>
</evidence>
<comment type="subcellular location">
    <subcellularLocation>
        <location evidence="1">Cell membrane</location>
        <topology evidence="1">Multi-pass membrane protein</topology>
    </subcellularLocation>
</comment>
<sequence>MARFLIPFVAVVLFFLEPGFSLYSPIEWHGHLYYLVPRFLILYLIFLSIYYDRKRAMMYGLIFGVLYDIFYIDIIGLYTFLYPFICFVAGSTVKYIHQHLAITTILSLVLVALLEIVLNQFFLLISFTSVPFTEFLNQRLIPTMIANSIYLIMLGWTFKYLIEARVLLKANQSTL</sequence>
<comment type="similarity">
    <text evidence="2">Belongs to the MreD family.</text>
</comment>
<evidence type="ECO:0000256" key="6">
    <source>
        <dbReference type="ARBA" id="ARBA00022989"/>
    </source>
</evidence>
<dbReference type="InterPro" id="IPR007227">
    <property type="entry name" value="Cell_shape_determining_MreD"/>
</dbReference>
<dbReference type="KEGG" id="rst:ATY39_08500"/>
<dbReference type="STRING" id="241244.ATY39_08500"/>
<organism evidence="8 9">
    <name type="scientific">Rummeliibacillus stabekisii</name>
    <dbReference type="NCBI Taxonomy" id="241244"/>
    <lineage>
        <taxon>Bacteria</taxon>
        <taxon>Bacillati</taxon>
        <taxon>Bacillota</taxon>
        <taxon>Bacilli</taxon>
        <taxon>Bacillales</taxon>
        <taxon>Caryophanaceae</taxon>
        <taxon>Rummeliibacillus</taxon>
    </lineage>
</organism>
<dbReference type="NCBIfam" id="TIGR03426">
    <property type="entry name" value="shape_MreD"/>
    <property type="match status" value="1"/>
</dbReference>
<dbReference type="GO" id="GO:0005886">
    <property type="term" value="C:plasma membrane"/>
    <property type="evidence" value="ECO:0007669"/>
    <property type="project" value="UniProtKB-SubCell"/>
</dbReference>
<evidence type="ECO:0000313" key="9">
    <source>
        <dbReference type="Proteomes" id="UP000076021"/>
    </source>
</evidence>
<accession>A0A143HCR4</accession>
<dbReference type="AlphaFoldDB" id="A0A143HCR4"/>
<evidence type="ECO:0000256" key="3">
    <source>
        <dbReference type="ARBA" id="ARBA00022475"/>
    </source>
</evidence>
<reference evidence="8 9" key="1">
    <citation type="journal article" date="2016" name="Genome Announc.">
        <title>Whole-Genome Sequence of Rummeliibacillus stabekisii Strain PP9 Isolated from Antarctic Soil.</title>
        <authorList>
            <person name="da Mota F.F."/>
            <person name="Vollu R.E."/>
            <person name="Jurelevicius D."/>
            <person name="Seldin L."/>
        </authorList>
    </citation>
    <scope>NUCLEOTIDE SEQUENCE [LARGE SCALE GENOMIC DNA]</scope>
    <source>
        <strain evidence="8 9">PP9</strain>
    </source>
</reference>
<gene>
    <name evidence="8" type="ORF">ATY39_08500</name>
</gene>
<protein>
    <submittedName>
        <fullName evidence="8">Rod shape-determining protein MreD</fullName>
    </submittedName>
</protein>
<dbReference type="Proteomes" id="UP000076021">
    <property type="component" value="Chromosome"/>
</dbReference>
<evidence type="ECO:0000256" key="4">
    <source>
        <dbReference type="ARBA" id="ARBA00022692"/>
    </source>
</evidence>
<keyword evidence="7" id="KW-0472">Membrane</keyword>
<keyword evidence="4" id="KW-0812">Transmembrane</keyword>
<evidence type="ECO:0000256" key="1">
    <source>
        <dbReference type="ARBA" id="ARBA00004651"/>
    </source>
</evidence>
<keyword evidence="9" id="KW-1185">Reference proteome</keyword>
<keyword evidence="5" id="KW-0133">Cell shape</keyword>
<evidence type="ECO:0000256" key="2">
    <source>
        <dbReference type="ARBA" id="ARBA00007776"/>
    </source>
</evidence>
<dbReference type="Pfam" id="PF04093">
    <property type="entry name" value="MreD"/>
    <property type="match status" value="1"/>
</dbReference>
<evidence type="ECO:0000313" key="8">
    <source>
        <dbReference type="EMBL" id="AMW99492.1"/>
    </source>
</evidence>
<dbReference type="GO" id="GO:0008360">
    <property type="term" value="P:regulation of cell shape"/>
    <property type="evidence" value="ECO:0007669"/>
    <property type="project" value="UniProtKB-KW"/>
</dbReference>
<reference evidence="9" key="2">
    <citation type="submission" date="2016-03" db="EMBL/GenBank/DDBJ databases">
        <authorList>
            <person name="Ploux O."/>
        </authorList>
    </citation>
    <scope>NUCLEOTIDE SEQUENCE [LARGE SCALE GENOMIC DNA]</scope>
    <source>
        <strain evidence="9">PP9</strain>
    </source>
</reference>
<dbReference type="OrthoDB" id="1653857at2"/>
<proteinExistence type="inferred from homology"/>
<evidence type="ECO:0000256" key="7">
    <source>
        <dbReference type="ARBA" id="ARBA00023136"/>
    </source>
</evidence>
<dbReference type="EMBL" id="CP014806">
    <property type="protein sequence ID" value="AMW99492.1"/>
    <property type="molecule type" value="Genomic_DNA"/>
</dbReference>
<dbReference type="RefSeq" id="WP_066788529.1">
    <property type="nucleotide sequence ID" value="NZ_BJVD01000003.1"/>
</dbReference>
<keyword evidence="3" id="KW-1003">Cell membrane</keyword>